<feature type="compositionally biased region" description="Basic residues" evidence="1">
    <location>
        <begin position="696"/>
        <end position="707"/>
    </location>
</feature>
<keyword evidence="4" id="KW-1185">Reference proteome</keyword>
<dbReference type="Gene3D" id="6.10.140.1270">
    <property type="match status" value="1"/>
</dbReference>
<dbReference type="PANTHER" id="PTHR15117">
    <property type="entry name" value="ATAXIN 7 RELATED"/>
    <property type="match status" value="1"/>
</dbReference>
<dbReference type="EMBL" id="JAGEUA010000001">
    <property type="protein sequence ID" value="KAL1020828.1"/>
    <property type="molecule type" value="Genomic_DNA"/>
</dbReference>
<dbReference type="PANTHER" id="PTHR15117:SF5">
    <property type="entry name" value="ATAXIN-7-LIKE PROTEIN 2"/>
    <property type="match status" value="1"/>
</dbReference>
<feature type="region of interest" description="Disordered" evidence="1">
    <location>
        <begin position="323"/>
        <end position="361"/>
    </location>
</feature>
<dbReference type="InterPro" id="IPR013243">
    <property type="entry name" value="SCA7_dom"/>
</dbReference>
<feature type="domain" description="SCA7" evidence="2">
    <location>
        <begin position="259"/>
        <end position="326"/>
    </location>
</feature>
<accession>A0ABD0XHA1</accession>
<dbReference type="PROSITE" id="PS51505">
    <property type="entry name" value="SCA7"/>
    <property type="match status" value="1"/>
</dbReference>
<feature type="compositionally biased region" description="Basic residues" evidence="1">
    <location>
        <begin position="630"/>
        <end position="648"/>
    </location>
</feature>
<feature type="region of interest" description="Disordered" evidence="1">
    <location>
        <begin position="609"/>
        <end position="753"/>
    </location>
</feature>
<name>A0ABD0XHA1_UMBPY</name>
<comment type="caution">
    <text evidence="3">The sequence shown here is derived from an EMBL/GenBank/DDBJ whole genome shotgun (WGS) entry which is preliminary data.</text>
</comment>
<feature type="compositionally biased region" description="Polar residues" evidence="1">
    <location>
        <begin position="144"/>
        <end position="159"/>
    </location>
</feature>
<proteinExistence type="predicted"/>
<feature type="compositionally biased region" description="Polar residues" evidence="1">
    <location>
        <begin position="348"/>
        <end position="361"/>
    </location>
</feature>
<evidence type="ECO:0000313" key="3">
    <source>
        <dbReference type="EMBL" id="KAL1020828.1"/>
    </source>
</evidence>
<protein>
    <recommendedName>
        <fullName evidence="2">SCA7 domain-containing protein</fullName>
    </recommendedName>
</protein>
<feature type="region of interest" description="Disordered" evidence="1">
    <location>
        <begin position="133"/>
        <end position="226"/>
    </location>
</feature>
<gene>
    <name evidence="3" type="ORF">UPYG_G00005230</name>
</gene>
<sequence length="784" mass="86941">MFGCDTRTSLMTRILCARRPMVSESIREHAEATMAALNRLNLVLDDFVGLNWSSWTDRVNVLISEGSYLEECSKNREGTETVTLGTEDMSTYGHCPAHDDFFLVVCNSCGQVVKPQAFEKHCERRHGLISKFCSQSPHRPAPRQHSQLAPPTSYTATSKESLEREAFTASPQPAHKPTKAQKRLRLPSVGRSSQETPFSPHHTLRHLPQVPLWPTGPLPPGGPTSSWEEPALPKTMAGTVQQNEDTAKPQDIQGPRTYKKVYKKVCDLDKHCGVCDPGMKKRCTRQLMCNIHSIHQRRQVAGRSKTFDQLVADLKKGVYTGLKASEDQSDPSVSRDPSLPEEIPTHTEAPQDQPGPQLTSRTTLSSICNNLRFEELSESKPEEEQMHADMEERATVEEQEEPNPFRQSLLYTGEESEGEEEQEKMEEDEDGRELPATPWHPKPLGLCAFGSRTLGCSVFTFDRRLHRLRFALNAMVEQHISAHLRKKLPQVTSGLQSHQAASTNSQGFGGSSGHVGNPVAIQNLPPASLRVSPLPLRVTGRENCSSSITTFSGQSDNKSQSTIVKSSLHQPPMTKSSLTTPNQPRPLLERPRNPVGRPCKARIRELELSNAAGSESPGPPREKQSSSAPRHIRRHPQPTLRGRGRTRPGHSSQRPINRALLLLEKKPGSSEPLPSQKYPRLPAPPSLRPHALPARGRGRPLSVHRRAGIYEHSGLARAKKRKTSSGSSSSSPLPQQRRCSSPRTHPVTAPSPCLFSWRGEGVRGVVVRGLDKRMETHRVSSLEC</sequence>
<dbReference type="Proteomes" id="UP001557470">
    <property type="component" value="Unassembled WGS sequence"/>
</dbReference>
<feature type="region of interest" description="Disordered" evidence="1">
    <location>
        <begin position="545"/>
        <end position="597"/>
    </location>
</feature>
<feature type="compositionally biased region" description="Basic and acidic residues" evidence="1">
    <location>
        <begin position="375"/>
        <end position="396"/>
    </location>
</feature>
<evidence type="ECO:0000259" key="2">
    <source>
        <dbReference type="PROSITE" id="PS51505"/>
    </source>
</evidence>
<dbReference type="Pfam" id="PF08313">
    <property type="entry name" value="SCA7"/>
    <property type="match status" value="1"/>
</dbReference>
<dbReference type="AlphaFoldDB" id="A0ABD0XHA1"/>
<feature type="region of interest" description="Disordered" evidence="1">
    <location>
        <begin position="375"/>
        <end position="438"/>
    </location>
</feature>
<feature type="compositionally biased region" description="Polar residues" evidence="1">
    <location>
        <begin position="545"/>
        <end position="582"/>
    </location>
</feature>
<reference evidence="3 4" key="1">
    <citation type="submission" date="2024-06" db="EMBL/GenBank/DDBJ databases">
        <authorList>
            <person name="Pan Q."/>
            <person name="Wen M."/>
            <person name="Jouanno E."/>
            <person name="Zahm M."/>
            <person name="Klopp C."/>
            <person name="Cabau C."/>
            <person name="Louis A."/>
            <person name="Berthelot C."/>
            <person name="Parey E."/>
            <person name="Roest Crollius H."/>
            <person name="Montfort J."/>
            <person name="Robinson-Rechavi M."/>
            <person name="Bouchez O."/>
            <person name="Lampietro C."/>
            <person name="Lopez Roques C."/>
            <person name="Donnadieu C."/>
            <person name="Postlethwait J."/>
            <person name="Bobe J."/>
            <person name="Verreycken H."/>
            <person name="Guiguen Y."/>
        </authorList>
    </citation>
    <scope>NUCLEOTIDE SEQUENCE [LARGE SCALE GENOMIC DNA]</scope>
    <source>
        <strain evidence="3">Up_M1</strain>
        <tissue evidence="3">Testis</tissue>
    </source>
</reference>
<feature type="compositionally biased region" description="Low complexity" evidence="1">
    <location>
        <begin position="724"/>
        <end position="743"/>
    </location>
</feature>
<evidence type="ECO:0000313" key="4">
    <source>
        <dbReference type="Proteomes" id="UP001557470"/>
    </source>
</evidence>
<dbReference type="InterPro" id="IPR052237">
    <property type="entry name" value="Ataxin-7-like_regulator"/>
</dbReference>
<evidence type="ECO:0000256" key="1">
    <source>
        <dbReference type="SAM" id="MobiDB-lite"/>
    </source>
</evidence>
<feature type="compositionally biased region" description="Basic residues" evidence="1">
    <location>
        <begin position="176"/>
        <end position="185"/>
    </location>
</feature>
<feature type="compositionally biased region" description="Acidic residues" evidence="1">
    <location>
        <begin position="414"/>
        <end position="431"/>
    </location>
</feature>
<organism evidence="3 4">
    <name type="scientific">Umbra pygmaea</name>
    <name type="common">Eastern mudminnow</name>
    <dbReference type="NCBI Taxonomy" id="75934"/>
    <lineage>
        <taxon>Eukaryota</taxon>
        <taxon>Metazoa</taxon>
        <taxon>Chordata</taxon>
        <taxon>Craniata</taxon>
        <taxon>Vertebrata</taxon>
        <taxon>Euteleostomi</taxon>
        <taxon>Actinopterygii</taxon>
        <taxon>Neopterygii</taxon>
        <taxon>Teleostei</taxon>
        <taxon>Protacanthopterygii</taxon>
        <taxon>Esociformes</taxon>
        <taxon>Umbridae</taxon>
        <taxon>Umbra</taxon>
    </lineage>
</organism>